<evidence type="ECO:0000313" key="2">
    <source>
        <dbReference type="EMBL" id="SUZ63881.1"/>
    </source>
</evidence>
<evidence type="ECO:0000259" key="1">
    <source>
        <dbReference type="Pfam" id="PF00296"/>
    </source>
</evidence>
<name>A0A381PA84_9ZZZZ</name>
<dbReference type="NCBIfam" id="TIGR03620">
    <property type="entry name" value="F420_MSMEG_4141"/>
    <property type="match status" value="1"/>
</dbReference>
<organism evidence="2">
    <name type="scientific">marine metagenome</name>
    <dbReference type="NCBI Taxonomy" id="408172"/>
    <lineage>
        <taxon>unclassified sequences</taxon>
        <taxon>metagenomes</taxon>
        <taxon>ecological metagenomes</taxon>
    </lineage>
</organism>
<dbReference type="PANTHER" id="PTHR43244">
    <property type="match status" value="1"/>
</dbReference>
<dbReference type="Gene3D" id="3.20.20.30">
    <property type="entry name" value="Luciferase-like domain"/>
    <property type="match status" value="1"/>
</dbReference>
<dbReference type="AlphaFoldDB" id="A0A381PA84"/>
<dbReference type="PANTHER" id="PTHR43244:SF2">
    <property type="entry name" value="CONSERVED HYPOTHETICAL ALANINE AND PROLINE-RICH PROTEIN"/>
    <property type="match status" value="1"/>
</dbReference>
<proteinExistence type="predicted"/>
<feature type="domain" description="Luciferase-like" evidence="1">
    <location>
        <begin position="24"/>
        <end position="270"/>
    </location>
</feature>
<accession>A0A381PA84</accession>
<sequence>MANASIDLGRVGLWTGVLDGMPSSAANELCAEASELGFQTIWIPEAVGRDPFVTAMRVLENTSSIKIATGIANIYARDAMTTANAQRSIEEAHPGRFLLGLGVSHLHLVEWVRKHDYSKPLSYMRDYLASMQKSRFMAVGPTELPEIVLAALGPKMLELAASETAGAHPYFVPPEHTQFAREVMGPDALLYPEQMVVIEEDPDTARAIARQHMKTYAALPNYVNNLVRLGYEVNEVENLSDNVVDAVVAWGTVDSIKARVQAHFDAGADHVCVQVLTEEPDQVPDGWRILAPVLIG</sequence>
<dbReference type="InterPro" id="IPR019922">
    <property type="entry name" value="Lucif-like_OxRdatse_MSMEG_4141"/>
</dbReference>
<dbReference type="Pfam" id="PF00296">
    <property type="entry name" value="Bac_luciferase"/>
    <property type="match status" value="1"/>
</dbReference>
<dbReference type="InterPro" id="IPR050564">
    <property type="entry name" value="F420-G6PD/mer"/>
</dbReference>
<dbReference type="EMBL" id="UINC01000927">
    <property type="protein sequence ID" value="SUZ63881.1"/>
    <property type="molecule type" value="Genomic_DNA"/>
</dbReference>
<gene>
    <name evidence="2" type="ORF">METZ01_LOCUS16735</name>
</gene>
<protein>
    <recommendedName>
        <fullName evidence="1">Luciferase-like domain-containing protein</fullName>
    </recommendedName>
</protein>
<dbReference type="InterPro" id="IPR011251">
    <property type="entry name" value="Luciferase-like_dom"/>
</dbReference>
<dbReference type="InterPro" id="IPR036661">
    <property type="entry name" value="Luciferase-like_sf"/>
</dbReference>
<dbReference type="GO" id="GO:0016705">
    <property type="term" value="F:oxidoreductase activity, acting on paired donors, with incorporation or reduction of molecular oxygen"/>
    <property type="evidence" value="ECO:0007669"/>
    <property type="project" value="InterPro"/>
</dbReference>
<dbReference type="SUPFAM" id="SSF51679">
    <property type="entry name" value="Bacterial luciferase-like"/>
    <property type="match status" value="1"/>
</dbReference>
<reference evidence="2" key="1">
    <citation type="submission" date="2018-05" db="EMBL/GenBank/DDBJ databases">
        <authorList>
            <person name="Lanie J.A."/>
            <person name="Ng W.-L."/>
            <person name="Kazmierczak K.M."/>
            <person name="Andrzejewski T.M."/>
            <person name="Davidsen T.M."/>
            <person name="Wayne K.J."/>
            <person name="Tettelin H."/>
            <person name="Glass J.I."/>
            <person name="Rusch D."/>
            <person name="Podicherti R."/>
            <person name="Tsui H.-C.T."/>
            <person name="Winkler M.E."/>
        </authorList>
    </citation>
    <scope>NUCLEOTIDE SEQUENCE</scope>
</reference>